<dbReference type="Gene3D" id="1.20.1540.10">
    <property type="entry name" value="Rhomboid-like"/>
    <property type="match status" value="1"/>
</dbReference>
<dbReference type="KEGG" id="msq:BKP64_16535"/>
<dbReference type="GO" id="GO:0016020">
    <property type="term" value="C:membrane"/>
    <property type="evidence" value="ECO:0007669"/>
    <property type="project" value="UniProtKB-SubCell"/>
</dbReference>
<evidence type="ECO:0000256" key="4">
    <source>
        <dbReference type="ARBA" id="ARBA00022801"/>
    </source>
</evidence>
<keyword evidence="4" id="KW-0378">Hydrolase</keyword>
<protein>
    <submittedName>
        <fullName evidence="9">Rhomboid family intramembrane serine protease</fullName>
    </submittedName>
</protein>
<evidence type="ECO:0000259" key="8">
    <source>
        <dbReference type="Pfam" id="PF01694"/>
    </source>
</evidence>
<gene>
    <name evidence="9" type="ORF">BKP64_16535</name>
</gene>
<keyword evidence="6 7" id="KW-0472">Membrane</keyword>
<evidence type="ECO:0000256" key="2">
    <source>
        <dbReference type="ARBA" id="ARBA00009045"/>
    </source>
</evidence>
<comment type="subcellular location">
    <subcellularLocation>
        <location evidence="1">Membrane</location>
        <topology evidence="1">Multi-pass membrane protein</topology>
    </subcellularLocation>
</comment>
<dbReference type="OrthoDB" id="9814037at2"/>
<name>A0A1D9GPX5_9GAMM</name>
<evidence type="ECO:0000313" key="9">
    <source>
        <dbReference type="EMBL" id="AOY89649.1"/>
    </source>
</evidence>
<evidence type="ECO:0000256" key="3">
    <source>
        <dbReference type="ARBA" id="ARBA00022692"/>
    </source>
</evidence>
<dbReference type="AlphaFoldDB" id="A0A1D9GPX5"/>
<reference evidence="9 10" key="1">
    <citation type="submission" date="2016-10" db="EMBL/GenBank/DDBJ databases">
        <title>Marinobacter salinus sp. nov., a moderately halophilic bacterium isolated from a tidal flat environment.</title>
        <authorList>
            <person name="Park S.-J."/>
        </authorList>
    </citation>
    <scope>NUCLEOTIDE SEQUENCE [LARGE SCALE GENOMIC DNA]</scope>
    <source>
        <strain evidence="9 10">Hb8</strain>
    </source>
</reference>
<feature type="domain" description="Peptidase S54 rhomboid" evidence="8">
    <location>
        <begin position="154"/>
        <end position="303"/>
    </location>
</feature>
<keyword evidence="9" id="KW-0645">Protease</keyword>
<dbReference type="Proteomes" id="UP000177445">
    <property type="component" value="Chromosome"/>
</dbReference>
<dbReference type="EMBL" id="CP017715">
    <property type="protein sequence ID" value="AOY89649.1"/>
    <property type="molecule type" value="Genomic_DNA"/>
</dbReference>
<keyword evidence="5 7" id="KW-1133">Transmembrane helix</keyword>
<evidence type="ECO:0000256" key="5">
    <source>
        <dbReference type="ARBA" id="ARBA00022989"/>
    </source>
</evidence>
<dbReference type="Pfam" id="PF01694">
    <property type="entry name" value="Rhomboid"/>
    <property type="match status" value="1"/>
</dbReference>
<keyword evidence="10" id="KW-1185">Reference proteome</keyword>
<feature type="transmembrane region" description="Helical" evidence="7">
    <location>
        <begin position="245"/>
        <end position="269"/>
    </location>
</feature>
<evidence type="ECO:0000256" key="1">
    <source>
        <dbReference type="ARBA" id="ARBA00004141"/>
    </source>
</evidence>
<feature type="transmembrane region" description="Helical" evidence="7">
    <location>
        <begin position="165"/>
        <end position="183"/>
    </location>
</feature>
<dbReference type="InterPro" id="IPR050925">
    <property type="entry name" value="Rhomboid_protease_S54"/>
</dbReference>
<dbReference type="InterPro" id="IPR022764">
    <property type="entry name" value="Peptidase_S54_rhomboid_dom"/>
</dbReference>
<keyword evidence="3 7" id="KW-0812">Transmembrane</keyword>
<evidence type="ECO:0000313" key="10">
    <source>
        <dbReference type="Proteomes" id="UP000177445"/>
    </source>
</evidence>
<dbReference type="STRING" id="1874317.BKP64_16535"/>
<accession>A0A1D9GPX5</accession>
<dbReference type="GO" id="GO:0004252">
    <property type="term" value="F:serine-type endopeptidase activity"/>
    <property type="evidence" value="ECO:0007669"/>
    <property type="project" value="InterPro"/>
</dbReference>
<proteinExistence type="inferred from homology"/>
<dbReference type="PANTHER" id="PTHR43731:SF14">
    <property type="entry name" value="PRESENILIN-ASSOCIATED RHOMBOID-LIKE PROTEIN, MITOCHONDRIAL"/>
    <property type="match status" value="1"/>
</dbReference>
<dbReference type="PANTHER" id="PTHR43731">
    <property type="entry name" value="RHOMBOID PROTEASE"/>
    <property type="match status" value="1"/>
</dbReference>
<feature type="transmembrane region" description="Helical" evidence="7">
    <location>
        <begin position="218"/>
        <end position="238"/>
    </location>
</feature>
<dbReference type="InterPro" id="IPR035952">
    <property type="entry name" value="Rhomboid-like_sf"/>
</dbReference>
<dbReference type="SUPFAM" id="SSF144091">
    <property type="entry name" value="Rhomboid-like"/>
    <property type="match status" value="1"/>
</dbReference>
<feature type="transmembrane region" description="Helical" evidence="7">
    <location>
        <begin position="15"/>
        <end position="33"/>
    </location>
</feature>
<evidence type="ECO:0000256" key="6">
    <source>
        <dbReference type="ARBA" id="ARBA00023136"/>
    </source>
</evidence>
<feature type="transmembrane region" description="Helical" evidence="7">
    <location>
        <begin position="275"/>
        <end position="302"/>
    </location>
</feature>
<evidence type="ECO:0000256" key="7">
    <source>
        <dbReference type="SAM" id="Phobius"/>
    </source>
</evidence>
<feature type="transmembrane region" description="Helical" evidence="7">
    <location>
        <begin position="195"/>
        <end position="212"/>
    </location>
</feature>
<sequence>MLIIPAENAVNWKRPPWVTLGLMMACVMVFLFYQGGDSQKVEQAVEQYVKSGLQSLEAPAYEDYLQRQIQFEGAADRVRELQQFQKLEEGDEKFWLAVSLLMDREFYQYLKQNQGVIWTPAEQERWNELRGPIEEQYIGKLSSFQLGLIPAELSLYTLVTYQFLHGGWGHIIGNLVFLFLLGFTVEKALGPGRFLMAYLLCGALSGLVFTAFSTGSYVPLVGASGSISGLMGMYVAIYGLQKIRFFYFLGVYFNYFRAPAIAMLPVWVGKEIYDYWFAGATGIAYMAHAGGLLAGAGMVWMLGHSWLQVREEFFEPEQDEQDARFTSSYAQAMASLGRMEFDLAKRQFEALREHYPERPILLEHLYQLAKLRPDRPEYRDRARELMNDALGRHQPEQMVSVWQEYLGKGESYQPLSAEDHNRVLFTSLKQHDLKSAEKAFERLRSTGDQLLTSEACRLLVAEFEKRQMGPKARHYRQLLQI</sequence>
<comment type="similarity">
    <text evidence="2">Belongs to the peptidase S54 family.</text>
</comment>
<dbReference type="RefSeq" id="WP_070972611.1">
    <property type="nucleotide sequence ID" value="NZ_CP017715.1"/>
</dbReference>
<organism evidence="9 10">
    <name type="scientific">Marinobacter salinus</name>
    <dbReference type="NCBI Taxonomy" id="1874317"/>
    <lineage>
        <taxon>Bacteria</taxon>
        <taxon>Pseudomonadati</taxon>
        <taxon>Pseudomonadota</taxon>
        <taxon>Gammaproteobacteria</taxon>
        <taxon>Pseudomonadales</taxon>
        <taxon>Marinobacteraceae</taxon>
        <taxon>Marinobacter</taxon>
    </lineage>
</organism>
<dbReference type="GO" id="GO:0006508">
    <property type="term" value="P:proteolysis"/>
    <property type="evidence" value="ECO:0007669"/>
    <property type="project" value="UniProtKB-KW"/>
</dbReference>